<reference evidence="1 3" key="2">
    <citation type="submission" date="2018-07" db="EMBL/GenBank/DDBJ databases">
        <title>The Genome Sequence of Enterococcus sp. DIV0659b.</title>
        <authorList>
            <consortium name="The Broad Institute Genomics Platform"/>
            <consortium name="The Broad Institute Genomic Center for Infectious Diseases"/>
            <person name="Earl A."/>
            <person name="Manson A."/>
            <person name="Schwartman J."/>
            <person name="Gilmore M."/>
            <person name="Abouelleil A."/>
            <person name="Cao P."/>
            <person name="Chapman S."/>
            <person name="Cusick C."/>
            <person name="Shea T."/>
            <person name="Young S."/>
            <person name="Neafsey D."/>
            <person name="Nusbaum C."/>
            <person name="Birren B."/>
        </authorList>
    </citation>
    <scope>NUCLEOTIDE SEQUENCE [LARGE SCALE GENOMIC DNA]</scope>
    <source>
        <strain evidence="1 3">4G2_DIV0659</strain>
    </source>
</reference>
<evidence type="ECO:0000313" key="1">
    <source>
        <dbReference type="EMBL" id="MEI5994060.1"/>
    </source>
</evidence>
<proteinExistence type="predicted"/>
<evidence type="ECO:0008006" key="4">
    <source>
        <dbReference type="Google" id="ProtNLM"/>
    </source>
</evidence>
<dbReference type="Proteomes" id="UP000195139">
    <property type="component" value="Unassembled WGS sequence"/>
</dbReference>
<gene>
    <name evidence="2" type="ORF">A5880_001537</name>
    <name evidence="1" type="ORF">A5880_001618</name>
</gene>
<evidence type="ECO:0000313" key="3">
    <source>
        <dbReference type="Proteomes" id="UP000195139"/>
    </source>
</evidence>
<sequence length="123" mass="14409">METRIKHVLLEVFYEEGMDLVKIFRESESFDDFNGTGIGFTYADYELCYAGEHGIVHTLEDFVGFGGEMDINSDTNDYQSHNDQLKKEWGIISRRKIEEAHSEYMQFKKDYMDKHGIEDDMAD</sequence>
<name>A0A242CE71_9ENTE</name>
<dbReference type="RefSeq" id="WP_086330476.1">
    <property type="nucleotide sequence ID" value="NZ_NGLE02000001.1"/>
</dbReference>
<dbReference type="OrthoDB" id="1751116at2"/>
<dbReference type="EMBL" id="NGLE01000002">
    <property type="protein sequence ID" value="OTO08537.1"/>
    <property type="molecule type" value="Genomic_DNA"/>
</dbReference>
<evidence type="ECO:0000313" key="2">
    <source>
        <dbReference type="EMBL" id="OTO08537.1"/>
    </source>
</evidence>
<keyword evidence="3" id="KW-1185">Reference proteome</keyword>
<comment type="caution">
    <text evidence="2">The sequence shown here is derived from an EMBL/GenBank/DDBJ whole genome shotgun (WGS) entry which is preliminary data.</text>
</comment>
<dbReference type="EMBL" id="NGLE02000001">
    <property type="protein sequence ID" value="MEI5994060.1"/>
    <property type="molecule type" value="Genomic_DNA"/>
</dbReference>
<protein>
    <recommendedName>
        <fullName evidence="4">CDI immunity protein domain-containing protein</fullName>
    </recommendedName>
</protein>
<organism evidence="2">
    <name type="scientific">Candidatus Enterococcus mansonii</name>
    <dbReference type="NCBI Taxonomy" id="1834181"/>
    <lineage>
        <taxon>Bacteria</taxon>
        <taxon>Bacillati</taxon>
        <taxon>Bacillota</taxon>
        <taxon>Bacilli</taxon>
        <taxon>Lactobacillales</taxon>
        <taxon>Enterococcaceae</taxon>
        <taxon>Enterococcus</taxon>
    </lineage>
</organism>
<dbReference type="STRING" id="1834181.A5880_001537"/>
<reference evidence="2" key="1">
    <citation type="submission" date="2017-05" db="EMBL/GenBank/DDBJ databases">
        <title>The Genome Sequence of Enterococcus sp. 4G2_DIV0659.</title>
        <authorList>
            <consortium name="The Broad Institute Genomics Platform"/>
            <consortium name="The Broad Institute Genomic Center for Infectious Diseases"/>
            <person name="Earl A."/>
            <person name="Manson A."/>
            <person name="Schwartman J."/>
            <person name="Gilmore M."/>
            <person name="Abouelleil A."/>
            <person name="Cao P."/>
            <person name="Chapman S."/>
            <person name="Cusick C."/>
            <person name="Shea T."/>
            <person name="Young S."/>
            <person name="Neafsey D."/>
            <person name="Nusbaum C."/>
            <person name="Birren B."/>
        </authorList>
    </citation>
    <scope>NUCLEOTIDE SEQUENCE [LARGE SCALE GENOMIC DNA]</scope>
    <source>
        <strain evidence="2">4G2_DIV0659</strain>
    </source>
</reference>
<accession>A0A242CE71</accession>
<dbReference type="AlphaFoldDB" id="A0A242CE71"/>